<feature type="compositionally biased region" description="Acidic residues" evidence="1">
    <location>
        <begin position="250"/>
        <end position="264"/>
    </location>
</feature>
<dbReference type="PANTHER" id="PTHR36223">
    <property type="entry name" value="BETA-LACTAMASE-TYPE TRANSPEPTIDASE FOLD DOMAIN CONTAINING PROTEIN"/>
    <property type="match status" value="1"/>
</dbReference>
<feature type="domain" description="DUF7918" evidence="2">
    <location>
        <begin position="18"/>
        <end position="214"/>
    </location>
</feature>
<dbReference type="AlphaFoldDB" id="A0A9P5Z3X2"/>
<dbReference type="InterPro" id="IPR057678">
    <property type="entry name" value="DUF7918"/>
</dbReference>
<dbReference type="Pfam" id="PF25534">
    <property type="entry name" value="DUF7918"/>
    <property type="match status" value="1"/>
</dbReference>
<proteinExistence type="predicted"/>
<name>A0A9P5Z3X2_9AGAR</name>
<feature type="compositionally biased region" description="Polar residues" evidence="1">
    <location>
        <begin position="221"/>
        <end position="234"/>
    </location>
</feature>
<accession>A0A9P5Z3X2</accession>
<feature type="region of interest" description="Disordered" evidence="1">
    <location>
        <begin position="291"/>
        <end position="327"/>
    </location>
</feature>
<evidence type="ECO:0000256" key="1">
    <source>
        <dbReference type="SAM" id="MobiDB-lite"/>
    </source>
</evidence>
<organism evidence="3 4">
    <name type="scientific">Pholiota conissans</name>
    <dbReference type="NCBI Taxonomy" id="109636"/>
    <lineage>
        <taxon>Eukaryota</taxon>
        <taxon>Fungi</taxon>
        <taxon>Dikarya</taxon>
        <taxon>Basidiomycota</taxon>
        <taxon>Agaricomycotina</taxon>
        <taxon>Agaricomycetes</taxon>
        <taxon>Agaricomycetidae</taxon>
        <taxon>Agaricales</taxon>
        <taxon>Agaricineae</taxon>
        <taxon>Strophariaceae</taxon>
        <taxon>Pholiota</taxon>
    </lineage>
</organism>
<evidence type="ECO:0000313" key="4">
    <source>
        <dbReference type="Proteomes" id="UP000807469"/>
    </source>
</evidence>
<comment type="caution">
    <text evidence="3">The sequence shown here is derived from an EMBL/GenBank/DDBJ whole genome shotgun (WGS) entry which is preliminary data.</text>
</comment>
<dbReference type="PANTHER" id="PTHR36223:SF1">
    <property type="entry name" value="TRANSCRIPTION ELONGATION FACTOR EAF N-TERMINAL DOMAIN-CONTAINING PROTEIN"/>
    <property type="match status" value="1"/>
</dbReference>
<dbReference type="Proteomes" id="UP000807469">
    <property type="component" value="Unassembled WGS sequence"/>
</dbReference>
<sequence>MAESADAQDQLTCNGFSAWIVVDGAESKVYGVEHDGEDNASCWIESEMGKEFSIAFLQNKGASEYTAHVTLDGHKVSHIVYSKDCAQKQNVVSTIIISATESSKFVFASLELTDDDGYLESHSENIGAIIVTIRPIKSYKVVKATPTAYCKLPNSGKVHERLKKGLAHRVKYVAQQDATQSRRQLDQCEYHDQMITFTFRYRPLAMLQATGIIPHIPPVTKSKTSQCYPVASTSDEPKKRRDSVVNAEHSDDENALDKEEDSGDDSEREKAVLAELERIKKERELLAELEKIRSRKRTKKQSQQPAPKKVKSEPKLHFVQGEVIDLT</sequence>
<gene>
    <name evidence="3" type="ORF">BDN70DRAFT_878590</name>
</gene>
<reference evidence="3" key="1">
    <citation type="submission" date="2020-11" db="EMBL/GenBank/DDBJ databases">
        <authorList>
            <consortium name="DOE Joint Genome Institute"/>
            <person name="Ahrendt S."/>
            <person name="Riley R."/>
            <person name="Andreopoulos W."/>
            <person name="Labutti K."/>
            <person name="Pangilinan J."/>
            <person name="Ruiz-Duenas F.J."/>
            <person name="Barrasa J.M."/>
            <person name="Sanchez-Garcia M."/>
            <person name="Camarero S."/>
            <person name="Miyauchi S."/>
            <person name="Serrano A."/>
            <person name="Linde D."/>
            <person name="Babiker R."/>
            <person name="Drula E."/>
            <person name="Ayuso-Fernandez I."/>
            <person name="Pacheco R."/>
            <person name="Padilla G."/>
            <person name="Ferreira P."/>
            <person name="Barriuso J."/>
            <person name="Kellner H."/>
            <person name="Castanera R."/>
            <person name="Alfaro M."/>
            <person name="Ramirez L."/>
            <person name="Pisabarro A.G."/>
            <person name="Kuo A."/>
            <person name="Tritt A."/>
            <person name="Lipzen A."/>
            <person name="He G."/>
            <person name="Yan M."/>
            <person name="Ng V."/>
            <person name="Cullen D."/>
            <person name="Martin F."/>
            <person name="Rosso M.-N."/>
            <person name="Henrissat B."/>
            <person name="Hibbett D."/>
            <person name="Martinez A.T."/>
            <person name="Grigoriev I.V."/>
        </authorList>
    </citation>
    <scope>NUCLEOTIDE SEQUENCE</scope>
    <source>
        <strain evidence="3">CIRM-BRFM 674</strain>
    </source>
</reference>
<evidence type="ECO:0000259" key="2">
    <source>
        <dbReference type="Pfam" id="PF25534"/>
    </source>
</evidence>
<evidence type="ECO:0000313" key="3">
    <source>
        <dbReference type="EMBL" id="KAF9479624.1"/>
    </source>
</evidence>
<feature type="region of interest" description="Disordered" evidence="1">
    <location>
        <begin position="221"/>
        <end position="271"/>
    </location>
</feature>
<dbReference type="OrthoDB" id="3364132at2759"/>
<dbReference type="EMBL" id="MU155209">
    <property type="protein sequence ID" value="KAF9479624.1"/>
    <property type="molecule type" value="Genomic_DNA"/>
</dbReference>
<protein>
    <recommendedName>
        <fullName evidence="2">DUF7918 domain-containing protein</fullName>
    </recommendedName>
</protein>
<keyword evidence="4" id="KW-1185">Reference proteome</keyword>